<feature type="region of interest" description="Disordered" evidence="3">
    <location>
        <begin position="455"/>
        <end position="497"/>
    </location>
</feature>
<organism evidence="4 5">
    <name type="scientific">Ephemerocybe angulata</name>
    <dbReference type="NCBI Taxonomy" id="980116"/>
    <lineage>
        <taxon>Eukaryota</taxon>
        <taxon>Fungi</taxon>
        <taxon>Dikarya</taxon>
        <taxon>Basidiomycota</taxon>
        <taxon>Agaricomycotina</taxon>
        <taxon>Agaricomycetes</taxon>
        <taxon>Agaricomycetidae</taxon>
        <taxon>Agaricales</taxon>
        <taxon>Agaricineae</taxon>
        <taxon>Psathyrellaceae</taxon>
        <taxon>Ephemerocybe</taxon>
    </lineage>
</organism>
<gene>
    <name evidence="4" type="ORF">D9611_011005</name>
</gene>
<dbReference type="AlphaFoldDB" id="A0A8H5BCL5"/>
<dbReference type="InterPro" id="IPR028211">
    <property type="entry name" value="Ntr2"/>
</dbReference>
<accession>A0A8H5BCL5</accession>
<feature type="compositionally biased region" description="Acidic residues" evidence="3">
    <location>
        <begin position="257"/>
        <end position="275"/>
    </location>
</feature>
<dbReference type="GO" id="GO:0000390">
    <property type="term" value="P:spliceosomal complex disassembly"/>
    <property type="evidence" value="ECO:0007669"/>
    <property type="project" value="InterPro"/>
</dbReference>
<feature type="compositionally biased region" description="Basic residues" evidence="3">
    <location>
        <begin position="240"/>
        <end position="250"/>
    </location>
</feature>
<evidence type="ECO:0008006" key="6">
    <source>
        <dbReference type="Google" id="ProtNLM"/>
    </source>
</evidence>
<dbReference type="GO" id="GO:0071008">
    <property type="term" value="C:U2-type post-mRNA release spliceosomal complex"/>
    <property type="evidence" value="ECO:0007669"/>
    <property type="project" value="InterPro"/>
</dbReference>
<feature type="region of interest" description="Disordered" evidence="3">
    <location>
        <begin position="197"/>
        <end position="301"/>
    </location>
</feature>
<reference evidence="4 5" key="1">
    <citation type="journal article" date="2020" name="ISME J.">
        <title>Uncovering the hidden diversity of litter-decomposition mechanisms in mushroom-forming fungi.</title>
        <authorList>
            <person name="Floudas D."/>
            <person name="Bentzer J."/>
            <person name="Ahren D."/>
            <person name="Johansson T."/>
            <person name="Persson P."/>
            <person name="Tunlid A."/>
        </authorList>
    </citation>
    <scope>NUCLEOTIDE SEQUENCE [LARGE SCALE GENOMIC DNA]</scope>
    <source>
        <strain evidence="4 5">CBS 175.51</strain>
    </source>
</reference>
<dbReference type="EMBL" id="JAACJK010000172">
    <property type="protein sequence ID" value="KAF5319988.1"/>
    <property type="molecule type" value="Genomic_DNA"/>
</dbReference>
<name>A0A8H5BCL5_9AGAR</name>
<dbReference type="InterPro" id="IPR012890">
    <property type="entry name" value="GCFC2-like"/>
</dbReference>
<dbReference type="Proteomes" id="UP000541558">
    <property type="component" value="Unassembled WGS sequence"/>
</dbReference>
<protein>
    <recommendedName>
        <fullName evidence="6">GCF C-terminal domain-containing protein</fullName>
    </recommendedName>
</protein>
<evidence type="ECO:0000313" key="5">
    <source>
        <dbReference type="Proteomes" id="UP000541558"/>
    </source>
</evidence>
<evidence type="ECO:0000256" key="3">
    <source>
        <dbReference type="SAM" id="MobiDB-lite"/>
    </source>
</evidence>
<dbReference type="OrthoDB" id="429427at2759"/>
<feature type="compositionally biased region" description="Polar residues" evidence="3">
    <location>
        <begin position="484"/>
        <end position="497"/>
    </location>
</feature>
<proteinExistence type="predicted"/>
<evidence type="ECO:0000313" key="4">
    <source>
        <dbReference type="EMBL" id="KAF5319988.1"/>
    </source>
</evidence>
<comment type="caution">
    <text evidence="4">The sequence shown here is derived from an EMBL/GenBank/DDBJ whole genome shotgun (WGS) entry which is preliminary data.</text>
</comment>
<evidence type="ECO:0000256" key="1">
    <source>
        <dbReference type="ARBA" id="ARBA00004123"/>
    </source>
</evidence>
<dbReference type="PANTHER" id="PTHR12214">
    <property type="entry name" value="GC-RICH SEQUENCE DNA-BINDING FACTOR"/>
    <property type="match status" value="1"/>
</dbReference>
<dbReference type="Pfam" id="PF15458">
    <property type="entry name" value="NTR2"/>
    <property type="match status" value="1"/>
</dbReference>
<dbReference type="PANTHER" id="PTHR12214:SF0">
    <property type="entry name" value="LD29489P"/>
    <property type="match status" value="1"/>
</dbReference>
<keyword evidence="5" id="KW-1185">Reference proteome</keyword>
<comment type="subcellular location">
    <subcellularLocation>
        <location evidence="1">Nucleus</location>
    </subcellularLocation>
</comment>
<feature type="compositionally biased region" description="Basic residues" evidence="3">
    <location>
        <begin position="456"/>
        <end position="475"/>
    </location>
</feature>
<feature type="compositionally biased region" description="Basic and acidic residues" evidence="3">
    <location>
        <begin position="201"/>
        <end position="216"/>
    </location>
</feature>
<dbReference type="GO" id="GO:0003677">
    <property type="term" value="F:DNA binding"/>
    <property type="evidence" value="ECO:0007669"/>
    <property type="project" value="InterPro"/>
</dbReference>
<evidence type="ECO:0000256" key="2">
    <source>
        <dbReference type="ARBA" id="ARBA00023242"/>
    </source>
</evidence>
<feature type="region of interest" description="Disordered" evidence="3">
    <location>
        <begin position="409"/>
        <end position="440"/>
    </location>
</feature>
<feature type="compositionally biased region" description="Acidic residues" evidence="3">
    <location>
        <begin position="217"/>
        <end position="229"/>
    </location>
</feature>
<feature type="compositionally biased region" description="Basic residues" evidence="3">
    <location>
        <begin position="51"/>
        <end position="62"/>
    </location>
</feature>
<feature type="region of interest" description="Disordered" evidence="3">
    <location>
        <begin position="1"/>
        <end position="79"/>
    </location>
</feature>
<sequence length="778" mass="87892">MSSSTPLIFKRSGKAKPQRARQPTPEVDDNVNESATTESREDSPSTVAAKLKNKVKKARTKSRLSFGGAEEEEGEGEVFQIKKSKLSKSLTLGKLASNVPLNLEQASISPSRPTYDQAYLNELKAITPTSRPPQYASADADMSMDVEVSTQSVDVFEDAGASGEAFIPSESSVKAAKEKRERVRKLKVSGEEDFISLSVTRRSEDSGPHPESRLVREEDELGEGEDEFAEYTSAQDRIALGKKSRKKEASKRREAMEEMINDAEEVDEETMEWEQEQLRRGGHRTYEPSTSSKPKQTYKPAPIPAQTTIPTLQPAISRLTQQLAQLTASHATNSAALQTLAQEREEVEKREIEMRDLVIKAEAKRAWFGEFRDWLESVAGFLDEKYPLLEKLEEEQLYLLNERLEMVTTRRQTDDEDDLSAFYGPLPAPEPSEMETEEMDDLGRIVPKPSSAVLRKERRAARNVRHERRVQKRSRTQADEEGYSTDSSLPPTDASDYSSAVSSLATRLKEVLSDVKAEEFRHPTGAKWSAWREKYGDSYRNAWGGLGVVSAWEFWVRLEVAGWDCIEDARSLDSFKWYKGLYEYSRPATDENADDEEERELGPDGDLVASMISTALIPRVCKVIEGGALDVYSESHIRRMVDLAEEIEATMEGGSNKFQTLLAAVLSRFRIAVEETENLLSKFDAISKQPAPFNPEAIPSRRRFLLRRVKLLKNLWRWRKYTGERFGVDKLLTRLIENCFFVVAQSGWEVGGRDAARTVASILPRELLPIQMKQLMDM</sequence>
<keyword evidence="2" id="KW-0539">Nucleus</keyword>